<protein>
    <submittedName>
        <fullName evidence="1">RCG58904</fullName>
    </submittedName>
</protein>
<name>A6KQ60_RAT</name>
<dbReference type="EMBL" id="CH474084">
    <property type="protein sequence ID" value="EDL74985.1"/>
    <property type="molecule type" value="Genomic_DNA"/>
</dbReference>
<gene>
    <name evidence="1" type="ORF">rCG_58904</name>
</gene>
<evidence type="ECO:0000313" key="1">
    <source>
        <dbReference type="EMBL" id="EDL74985.1"/>
    </source>
</evidence>
<accession>A6KQ60</accession>
<organism evidence="1 2">
    <name type="scientific">Rattus norvegicus</name>
    <name type="common">Rat</name>
    <dbReference type="NCBI Taxonomy" id="10116"/>
    <lineage>
        <taxon>Eukaryota</taxon>
        <taxon>Metazoa</taxon>
        <taxon>Chordata</taxon>
        <taxon>Craniata</taxon>
        <taxon>Vertebrata</taxon>
        <taxon>Euteleostomi</taxon>
        <taxon>Mammalia</taxon>
        <taxon>Eutheria</taxon>
        <taxon>Euarchontoglires</taxon>
        <taxon>Glires</taxon>
        <taxon>Rodentia</taxon>
        <taxon>Myomorpha</taxon>
        <taxon>Muroidea</taxon>
        <taxon>Muridae</taxon>
        <taxon>Murinae</taxon>
        <taxon>Rattus</taxon>
    </lineage>
</organism>
<dbReference type="AlphaFoldDB" id="A6KQ60"/>
<reference evidence="1 2" key="1">
    <citation type="submission" date="2005-07" db="EMBL/GenBank/DDBJ databases">
        <authorList>
            <person name="Mural R.J."/>
            <person name="Li P.W."/>
            <person name="Adams M.D."/>
            <person name="Amanatides P.G."/>
            <person name="Baden-Tillson H."/>
            <person name="Barnstead M."/>
            <person name="Chin S.H."/>
            <person name="Dew I."/>
            <person name="Evans C.A."/>
            <person name="Ferriera S."/>
            <person name="Flanigan M."/>
            <person name="Fosler C."/>
            <person name="Glodek A."/>
            <person name="Gu Z."/>
            <person name="Holt R.A."/>
            <person name="Jennings D."/>
            <person name="Kraft C.L."/>
            <person name="Lu F."/>
            <person name="Nguyen T."/>
            <person name="Nusskern D.R."/>
            <person name="Pfannkoch C.M."/>
            <person name="Sitter C."/>
            <person name="Sutton G.G."/>
            <person name="Venter J.C."/>
            <person name="Wang Z."/>
            <person name="Woodage T."/>
            <person name="Zheng X.H."/>
            <person name="Zhong F."/>
        </authorList>
    </citation>
    <scope>NUCLEOTIDE SEQUENCE [LARGE SCALE GENOMIC DNA]</scope>
    <source>
        <strain>BN</strain>
        <strain evidence="2">Sprague-Dawley</strain>
    </source>
</reference>
<evidence type="ECO:0000313" key="2">
    <source>
        <dbReference type="Proteomes" id="UP000234681"/>
    </source>
</evidence>
<sequence length="84" mass="9261">MRGCLQRFGRKWKRNEASWGTGQDDREAFMFLPQRCITRELGPAGVGGRPDMSVLCSSDEILGLVCLGEKQEVVDLGCNALGKD</sequence>
<dbReference type="Proteomes" id="UP000234681">
    <property type="component" value="Chromosome 12"/>
</dbReference>
<proteinExistence type="predicted"/>